<dbReference type="OrthoDB" id="1822040at2759"/>
<evidence type="ECO:0000313" key="2">
    <source>
        <dbReference type="Proteomes" id="UP000224567"/>
    </source>
</evidence>
<reference evidence="1 2" key="1">
    <citation type="journal article" date="2017" name="Genome Biol.">
        <title>New reference genome sequences of hot pepper reveal the massive evolution of plant disease-resistance genes by retroduplication.</title>
        <authorList>
            <person name="Kim S."/>
            <person name="Park J."/>
            <person name="Yeom S.I."/>
            <person name="Kim Y.M."/>
            <person name="Seo E."/>
            <person name="Kim K.T."/>
            <person name="Kim M.S."/>
            <person name="Lee J.M."/>
            <person name="Cheong K."/>
            <person name="Shin H.S."/>
            <person name="Kim S.B."/>
            <person name="Han K."/>
            <person name="Lee J."/>
            <person name="Park M."/>
            <person name="Lee H.A."/>
            <person name="Lee H.Y."/>
            <person name="Lee Y."/>
            <person name="Oh S."/>
            <person name="Lee J.H."/>
            <person name="Choi E."/>
            <person name="Choi E."/>
            <person name="Lee S.E."/>
            <person name="Jeon J."/>
            <person name="Kim H."/>
            <person name="Choi G."/>
            <person name="Song H."/>
            <person name="Lee J."/>
            <person name="Lee S.C."/>
            <person name="Kwon J.K."/>
            <person name="Lee H.Y."/>
            <person name="Koo N."/>
            <person name="Hong Y."/>
            <person name="Kim R.W."/>
            <person name="Kang W.H."/>
            <person name="Huh J.H."/>
            <person name="Kang B.C."/>
            <person name="Yang T.J."/>
            <person name="Lee Y.H."/>
            <person name="Bennetzen J.L."/>
            <person name="Choi D."/>
        </authorList>
    </citation>
    <scope>NUCLEOTIDE SEQUENCE [LARGE SCALE GENOMIC DNA]</scope>
    <source>
        <strain evidence="2">cv. PBC81</strain>
    </source>
</reference>
<sequence>MRVYYSEIGFVILWNLRKLDLGENEVEDLSVHWLSHFPDSCTSLVSLNIVCLASEVSFSDLERLVARSPHLRTLRLTVLDYVEDSGLEEIANSCKELQEIRVFPFDPFAPGPNVSLTEQDRVFEYIGVHAKKLEMLSLAFAGDSDLGLHYVLYGCESLHKLEIRDCPLATRLCWPMLQSWRQCDPFGCPTVRTVSGRKFNTPGFIWIIAEDASSTPYSN</sequence>
<dbReference type="Gene3D" id="3.80.10.10">
    <property type="entry name" value="Ribonuclease Inhibitor"/>
    <property type="match status" value="2"/>
</dbReference>
<protein>
    <submittedName>
        <fullName evidence="1">Protein TRANSPORT INHIBITOR RESPONSE 1</fullName>
    </submittedName>
</protein>
<dbReference type="AlphaFoldDB" id="A0A2G2WGU1"/>
<dbReference type="SUPFAM" id="SSF52047">
    <property type="entry name" value="RNI-like"/>
    <property type="match status" value="1"/>
</dbReference>
<evidence type="ECO:0000313" key="1">
    <source>
        <dbReference type="EMBL" id="PHT44451.1"/>
    </source>
</evidence>
<dbReference type="InterPro" id="IPR032675">
    <property type="entry name" value="LRR_dom_sf"/>
</dbReference>
<reference evidence="2" key="2">
    <citation type="journal article" date="2017" name="J. Anim. Genet.">
        <title>Multiple reference genome sequences of hot pepper reveal the massive evolution of plant disease resistance genes by retroduplication.</title>
        <authorList>
            <person name="Kim S."/>
            <person name="Park J."/>
            <person name="Yeom S.-I."/>
            <person name="Kim Y.-M."/>
            <person name="Seo E."/>
            <person name="Kim K.-T."/>
            <person name="Kim M.-S."/>
            <person name="Lee J.M."/>
            <person name="Cheong K."/>
            <person name="Shin H.-S."/>
            <person name="Kim S.-B."/>
            <person name="Han K."/>
            <person name="Lee J."/>
            <person name="Park M."/>
            <person name="Lee H.-A."/>
            <person name="Lee H.-Y."/>
            <person name="Lee Y."/>
            <person name="Oh S."/>
            <person name="Lee J.H."/>
            <person name="Choi E."/>
            <person name="Choi E."/>
            <person name="Lee S.E."/>
            <person name="Jeon J."/>
            <person name="Kim H."/>
            <person name="Choi G."/>
            <person name="Song H."/>
            <person name="Lee J."/>
            <person name="Lee S.-C."/>
            <person name="Kwon J.-K."/>
            <person name="Lee H.-Y."/>
            <person name="Koo N."/>
            <person name="Hong Y."/>
            <person name="Kim R.W."/>
            <person name="Kang W.-H."/>
            <person name="Huh J.H."/>
            <person name="Kang B.-C."/>
            <person name="Yang T.-J."/>
            <person name="Lee Y.-H."/>
            <person name="Bennetzen J.L."/>
            <person name="Choi D."/>
        </authorList>
    </citation>
    <scope>NUCLEOTIDE SEQUENCE [LARGE SCALE GENOMIC DNA]</scope>
    <source>
        <strain evidence="2">cv. PBC81</strain>
    </source>
</reference>
<keyword evidence="2" id="KW-1185">Reference proteome</keyword>
<dbReference type="EMBL" id="MLFT02000006">
    <property type="protein sequence ID" value="PHT44451.1"/>
    <property type="molecule type" value="Genomic_DNA"/>
</dbReference>
<proteinExistence type="predicted"/>
<dbReference type="PANTHER" id="PTHR16134">
    <property type="entry name" value="F-BOX/TPR REPEAT PROTEIN POF3"/>
    <property type="match status" value="1"/>
</dbReference>
<dbReference type="GO" id="GO:0019005">
    <property type="term" value="C:SCF ubiquitin ligase complex"/>
    <property type="evidence" value="ECO:0007669"/>
    <property type="project" value="TreeGrafter"/>
</dbReference>
<dbReference type="PANTHER" id="PTHR16134:SF66">
    <property type="entry name" value="PROTEIN TRANSPORT INHIBITOR RESPONSE 1"/>
    <property type="match status" value="1"/>
</dbReference>
<gene>
    <name evidence="1" type="ORF">CQW23_13609</name>
</gene>
<dbReference type="STRING" id="33114.A0A2G2WGU1"/>
<dbReference type="GO" id="GO:0031146">
    <property type="term" value="P:SCF-dependent proteasomal ubiquitin-dependent protein catabolic process"/>
    <property type="evidence" value="ECO:0007669"/>
    <property type="project" value="TreeGrafter"/>
</dbReference>
<comment type="caution">
    <text evidence="1">The sequence shown here is derived from an EMBL/GenBank/DDBJ whole genome shotgun (WGS) entry which is preliminary data.</text>
</comment>
<accession>A0A2G2WGU1</accession>
<dbReference type="Proteomes" id="UP000224567">
    <property type="component" value="Unassembled WGS sequence"/>
</dbReference>
<organism evidence="1 2">
    <name type="scientific">Capsicum baccatum</name>
    <name type="common">Peruvian pepper</name>
    <dbReference type="NCBI Taxonomy" id="33114"/>
    <lineage>
        <taxon>Eukaryota</taxon>
        <taxon>Viridiplantae</taxon>
        <taxon>Streptophyta</taxon>
        <taxon>Embryophyta</taxon>
        <taxon>Tracheophyta</taxon>
        <taxon>Spermatophyta</taxon>
        <taxon>Magnoliopsida</taxon>
        <taxon>eudicotyledons</taxon>
        <taxon>Gunneridae</taxon>
        <taxon>Pentapetalae</taxon>
        <taxon>asterids</taxon>
        <taxon>lamiids</taxon>
        <taxon>Solanales</taxon>
        <taxon>Solanaceae</taxon>
        <taxon>Solanoideae</taxon>
        <taxon>Capsiceae</taxon>
        <taxon>Capsicum</taxon>
    </lineage>
</organism>
<name>A0A2G2WGU1_CAPBA</name>